<evidence type="ECO:0000256" key="4">
    <source>
        <dbReference type="ARBA" id="ARBA00022461"/>
    </source>
</evidence>
<comment type="similarity">
    <text evidence="2 12">Belongs to the amiloride-sensitive sodium channel (TC 1.A.6) family.</text>
</comment>
<keyword evidence="11 12" id="KW-0407">Ion channel</keyword>
<keyword evidence="7" id="KW-0915">Sodium</keyword>
<dbReference type="RefSeq" id="XP_025406026.1">
    <property type="nucleotide sequence ID" value="XM_025550241.1"/>
</dbReference>
<keyword evidence="14" id="KW-1185">Reference proteome</keyword>
<keyword evidence="3 12" id="KW-0813">Transport</keyword>
<evidence type="ECO:0000256" key="5">
    <source>
        <dbReference type="ARBA" id="ARBA00022692"/>
    </source>
</evidence>
<evidence type="ECO:0000256" key="11">
    <source>
        <dbReference type="ARBA" id="ARBA00023303"/>
    </source>
</evidence>
<dbReference type="PRINTS" id="PR01078">
    <property type="entry name" value="AMINACHANNEL"/>
</dbReference>
<evidence type="ECO:0000256" key="13">
    <source>
        <dbReference type="SAM" id="Phobius"/>
    </source>
</evidence>
<evidence type="ECO:0000256" key="7">
    <source>
        <dbReference type="ARBA" id="ARBA00023053"/>
    </source>
</evidence>
<feature type="transmembrane region" description="Helical" evidence="13">
    <location>
        <begin position="61"/>
        <end position="82"/>
    </location>
</feature>
<evidence type="ECO:0000256" key="8">
    <source>
        <dbReference type="ARBA" id="ARBA00023065"/>
    </source>
</evidence>
<keyword evidence="8 12" id="KW-0406">Ion transport</keyword>
<evidence type="ECO:0000256" key="3">
    <source>
        <dbReference type="ARBA" id="ARBA00022448"/>
    </source>
</evidence>
<organism evidence="14 15">
    <name type="scientific">Sipha flava</name>
    <name type="common">yellow sugarcane aphid</name>
    <dbReference type="NCBI Taxonomy" id="143950"/>
    <lineage>
        <taxon>Eukaryota</taxon>
        <taxon>Metazoa</taxon>
        <taxon>Ecdysozoa</taxon>
        <taxon>Arthropoda</taxon>
        <taxon>Hexapoda</taxon>
        <taxon>Insecta</taxon>
        <taxon>Pterygota</taxon>
        <taxon>Neoptera</taxon>
        <taxon>Paraneoptera</taxon>
        <taxon>Hemiptera</taxon>
        <taxon>Sternorrhyncha</taxon>
        <taxon>Aphidomorpha</taxon>
        <taxon>Aphidoidea</taxon>
        <taxon>Aphididae</taxon>
        <taxon>Sipha</taxon>
    </lineage>
</organism>
<gene>
    <name evidence="15" type="primary">LOC112680204</name>
</gene>
<dbReference type="Gene3D" id="1.10.287.820">
    <property type="entry name" value="Acid-sensing ion channel domain"/>
    <property type="match status" value="1"/>
</dbReference>
<evidence type="ECO:0000256" key="2">
    <source>
        <dbReference type="ARBA" id="ARBA00007193"/>
    </source>
</evidence>
<dbReference type="InterPro" id="IPR001873">
    <property type="entry name" value="ENaC"/>
</dbReference>
<comment type="subcellular location">
    <subcellularLocation>
        <location evidence="1">Membrane</location>
        <topology evidence="1">Multi-pass membrane protein</topology>
    </subcellularLocation>
</comment>
<reference evidence="15" key="1">
    <citation type="submission" date="2025-08" db="UniProtKB">
        <authorList>
            <consortium name="RefSeq"/>
        </authorList>
    </citation>
    <scope>IDENTIFICATION</scope>
    <source>
        <tissue evidence="15">Whole body</tissue>
    </source>
</reference>
<dbReference type="PANTHER" id="PTHR11690">
    <property type="entry name" value="AMILORIDE-SENSITIVE SODIUM CHANNEL-RELATED"/>
    <property type="match status" value="1"/>
</dbReference>
<evidence type="ECO:0000313" key="15">
    <source>
        <dbReference type="RefSeq" id="XP_025406026.1"/>
    </source>
</evidence>
<accession>A0A8B8F5V2</accession>
<dbReference type="Proteomes" id="UP000694846">
    <property type="component" value="Unplaced"/>
</dbReference>
<dbReference type="PANTHER" id="PTHR11690:SF243">
    <property type="entry name" value="PICKPOCKET 12-RELATED"/>
    <property type="match status" value="1"/>
</dbReference>
<dbReference type="GeneID" id="112680204"/>
<evidence type="ECO:0000313" key="14">
    <source>
        <dbReference type="Proteomes" id="UP000694846"/>
    </source>
</evidence>
<evidence type="ECO:0000256" key="12">
    <source>
        <dbReference type="RuleBase" id="RU000679"/>
    </source>
</evidence>
<keyword evidence="5 12" id="KW-0812">Transmembrane</keyword>
<evidence type="ECO:0000256" key="6">
    <source>
        <dbReference type="ARBA" id="ARBA00022989"/>
    </source>
</evidence>
<dbReference type="Pfam" id="PF00858">
    <property type="entry name" value="ASC"/>
    <property type="match status" value="1"/>
</dbReference>
<dbReference type="Gene3D" id="1.10.287.770">
    <property type="entry name" value="YojJ-like"/>
    <property type="match status" value="1"/>
</dbReference>
<feature type="transmembrane region" description="Helical" evidence="13">
    <location>
        <begin position="493"/>
        <end position="518"/>
    </location>
</feature>
<dbReference type="OrthoDB" id="6021021at2759"/>
<dbReference type="AlphaFoldDB" id="A0A8B8F5V2"/>
<protein>
    <submittedName>
        <fullName evidence="15">Pickpocket protein 28-like</fullName>
    </submittedName>
</protein>
<sequence length="537" mass="62579">MFNTREKIIIQRHRPTFGPKSPKYKSTWIPTGSYLREFSSITSLHGIMYLGEPKRPLLERIFWCGVMSLVITLCGLQIYQLFNNWLSSRTILALDNNKYNIWNLPFPAITFCSDIQLRNISNKSLKDDVFNKELEDAINILCHEFDFDRDVTLKYIDPKIWQYLIQYHKVMCTEIVSTLYWIHDEIQSPCNFIQPIITSFGLCYSINMVPLRHLFNDKYLQTMSSFNLTQTDIIDKNNETKWTPEMGYSQNSTSFDIPWRVTGDTVENAVRVLFTLNNKNSEDNCPKSDSGLTLILHNPAEVPIGIQPTAYVKGNTMLSISLSVTLFRTSPKINTWEPNLRHCYFQHEKKLKFFKIYTLQHCEIECRANITYNQCGCNAYYQPRDPEVPVCGTSKFDCIRESSTINYSIFDKEVKTSNNMESCKCLPPCMDIRYQHNTVEFSRNWTTNSTVKKPKLTENTAVVTMYFNKKTVVDIQKTPLMPFNDLLGNIGGLFGLFLGCSIVSFFEIIYFFVIRFYFNRRNQNKAKSKVIPHFIIE</sequence>
<keyword evidence="4 12" id="KW-0894">Sodium channel</keyword>
<evidence type="ECO:0000256" key="1">
    <source>
        <dbReference type="ARBA" id="ARBA00004141"/>
    </source>
</evidence>
<keyword evidence="6 13" id="KW-1133">Transmembrane helix</keyword>
<proteinExistence type="inferred from homology"/>
<dbReference type="GO" id="GO:0005886">
    <property type="term" value="C:plasma membrane"/>
    <property type="evidence" value="ECO:0007669"/>
    <property type="project" value="TreeGrafter"/>
</dbReference>
<name>A0A8B8F5V2_9HEMI</name>
<keyword evidence="9 13" id="KW-0472">Membrane</keyword>
<evidence type="ECO:0000256" key="10">
    <source>
        <dbReference type="ARBA" id="ARBA00023201"/>
    </source>
</evidence>
<dbReference type="GO" id="GO:0015280">
    <property type="term" value="F:ligand-gated sodium channel activity"/>
    <property type="evidence" value="ECO:0007669"/>
    <property type="project" value="TreeGrafter"/>
</dbReference>
<keyword evidence="10 12" id="KW-0739">Sodium transport</keyword>
<evidence type="ECO:0000256" key="9">
    <source>
        <dbReference type="ARBA" id="ARBA00023136"/>
    </source>
</evidence>